<proteinExistence type="predicted"/>
<organism evidence="1">
    <name type="scientific">marine sediment metagenome</name>
    <dbReference type="NCBI Taxonomy" id="412755"/>
    <lineage>
        <taxon>unclassified sequences</taxon>
        <taxon>metagenomes</taxon>
        <taxon>ecological metagenomes</taxon>
    </lineage>
</organism>
<dbReference type="EMBL" id="BARU01016183">
    <property type="protein sequence ID" value="GAH59197.1"/>
    <property type="molecule type" value="Genomic_DNA"/>
</dbReference>
<evidence type="ECO:0000313" key="1">
    <source>
        <dbReference type="EMBL" id="GAH59197.1"/>
    </source>
</evidence>
<gene>
    <name evidence="1" type="ORF">S03H2_27200</name>
</gene>
<protein>
    <submittedName>
        <fullName evidence="1">Uncharacterized protein</fullName>
    </submittedName>
</protein>
<sequence>ILGSDEVGMVPRDQQLRPQRGVDFRDLREKEVATLTDGTWGWD</sequence>
<feature type="non-terminal residue" evidence="1">
    <location>
        <position position="1"/>
    </location>
</feature>
<accession>X1GPS4</accession>
<reference evidence="1" key="1">
    <citation type="journal article" date="2014" name="Front. Microbiol.">
        <title>High frequency of phylogenetically diverse reductive dehalogenase-homologous genes in deep subseafloor sedimentary metagenomes.</title>
        <authorList>
            <person name="Kawai M."/>
            <person name="Futagami T."/>
            <person name="Toyoda A."/>
            <person name="Takaki Y."/>
            <person name="Nishi S."/>
            <person name="Hori S."/>
            <person name="Arai W."/>
            <person name="Tsubouchi T."/>
            <person name="Morono Y."/>
            <person name="Uchiyama I."/>
            <person name="Ito T."/>
            <person name="Fujiyama A."/>
            <person name="Inagaki F."/>
            <person name="Takami H."/>
        </authorList>
    </citation>
    <scope>NUCLEOTIDE SEQUENCE</scope>
    <source>
        <strain evidence="1">Expedition CK06-06</strain>
    </source>
</reference>
<dbReference type="AlphaFoldDB" id="X1GPS4"/>
<comment type="caution">
    <text evidence="1">The sequence shown here is derived from an EMBL/GenBank/DDBJ whole genome shotgun (WGS) entry which is preliminary data.</text>
</comment>
<feature type="non-terminal residue" evidence="1">
    <location>
        <position position="43"/>
    </location>
</feature>
<name>X1GPS4_9ZZZZ</name>